<keyword evidence="2 7" id="KW-0813">Transport</keyword>
<dbReference type="NCBIfam" id="TIGR04057">
    <property type="entry name" value="SusC_RagA_signa"/>
    <property type="match status" value="1"/>
</dbReference>
<evidence type="ECO:0000259" key="8">
    <source>
        <dbReference type="Pfam" id="PF07715"/>
    </source>
</evidence>
<dbReference type="OrthoDB" id="9768177at2"/>
<evidence type="ECO:0000256" key="6">
    <source>
        <dbReference type="ARBA" id="ARBA00023237"/>
    </source>
</evidence>
<keyword evidence="3 7" id="KW-1134">Transmembrane beta strand</keyword>
<evidence type="ECO:0000256" key="5">
    <source>
        <dbReference type="ARBA" id="ARBA00023136"/>
    </source>
</evidence>
<accession>A0A1I1QYG4</accession>
<dbReference type="Proteomes" id="UP000199439">
    <property type="component" value="Unassembled WGS sequence"/>
</dbReference>
<gene>
    <name evidence="9" type="ORF">SAMN04487987_1082</name>
</gene>
<comment type="similarity">
    <text evidence="7">Belongs to the TonB-dependent receptor family.</text>
</comment>
<dbReference type="InterPro" id="IPR023996">
    <property type="entry name" value="TonB-dep_OMP_SusC/RagA"/>
</dbReference>
<proteinExistence type="inferred from homology"/>
<dbReference type="InterPro" id="IPR039426">
    <property type="entry name" value="TonB-dep_rcpt-like"/>
</dbReference>
<evidence type="ECO:0000256" key="1">
    <source>
        <dbReference type="ARBA" id="ARBA00004571"/>
    </source>
</evidence>
<dbReference type="STRING" id="870482.SAMN04487987_1082"/>
<dbReference type="Gene3D" id="2.60.40.1120">
    <property type="entry name" value="Carboxypeptidase-like, regulatory domain"/>
    <property type="match status" value="1"/>
</dbReference>
<keyword evidence="5 7" id="KW-0472">Membrane</keyword>
<evidence type="ECO:0000313" key="10">
    <source>
        <dbReference type="Proteomes" id="UP000199439"/>
    </source>
</evidence>
<dbReference type="InterPro" id="IPR008969">
    <property type="entry name" value="CarboxyPept-like_regulatory"/>
</dbReference>
<dbReference type="RefSeq" id="WP_092852484.1">
    <property type="nucleotide sequence ID" value="NZ_FOMI01000008.1"/>
</dbReference>
<name>A0A1I1QYG4_9FLAO</name>
<dbReference type="Pfam" id="PF13715">
    <property type="entry name" value="CarbopepD_reg_2"/>
    <property type="match status" value="1"/>
</dbReference>
<dbReference type="AlphaFoldDB" id="A0A1I1QYG4"/>
<dbReference type="GO" id="GO:0009279">
    <property type="term" value="C:cell outer membrane"/>
    <property type="evidence" value="ECO:0007669"/>
    <property type="project" value="UniProtKB-SubCell"/>
</dbReference>
<keyword evidence="6 7" id="KW-0998">Cell outer membrane</keyword>
<dbReference type="Pfam" id="PF07715">
    <property type="entry name" value="Plug"/>
    <property type="match status" value="1"/>
</dbReference>
<dbReference type="NCBIfam" id="TIGR04056">
    <property type="entry name" value="OMP_RagA_SusC"/>
    <property type="match status" value="1"/>
</dbReference>
<evidence type="ECO:0000256" key="7">
    <source>
        <dbReference type="PROSITE-ProRule" id="PRU01360"/>
    </source>
</evidence>
<reference evidence="10" key="1">
    <citation type="submission" date="2016-10" db="EMBL/GenBank/DDBJ databases">
        <authorList>
            <person name="Varghese N."/>
            <person name="Submissions S."/>
        </authorList>
    </citation>
    <scope>NUCLEOTIDE SEQUENCE [LARGE SCALE GENOMIC DNA]</scope>
    <source>
        <strain evidence="10">DSM 25730</strain>
    </source>
</reference>
<dbReference type="EMBL" id="FOMI01000008">
    <property type="protein sequence ID" value="SFD27164.1"/>
    <property type="molecule type" value="Genomic_DNA"/>
</dbReference>
<protein>
    <submittedName>
        <fullName evidence="9">TonB-linked outer membrane protein, SusC/RagA family</fullName>
    </submittedName>
</protein>
<dbReference type="Gene3D" id="2.40.170.20">
    <property type="entry name" value="TonB-dependent receptor, beta-barrel domain"/>
    <property type="match status" value="1"/>
</dbReference>
<evidence type="ECO:0000256" key="3">
    <source>
        <dbReference type="ARBA" id="ARBA00022452"/>
    </source>
</evidence>
<organism evidence="9 10">
    <name type="scientific">Algibacter pectinivorans</name>
    <dbReference type="NCBI Taxonomy" id="870482"/>
    <lineage>
        <taxon>Bacteria</taxon>
        <taxon>Pseudomonadati</taxon>
        <taxon>Bacteroidota</taxon>
        <taxon>Flavobacteriia</taxon>
        <taxon>Flavobacteriales</taxon>
        <taxon>Flavobacteriaceae</taxon>
        <taxon>Algibacter</taxon>
    </lineage>
</organism>
<keyword evidence="4 7" id="KW-0812">Transmembrane</keyword>
<dbReference type="InterPro" id="IPR023997">
    <property type="entry name" value="TonB-dep_OMP_SusC/RagA_CS"/>
</dbReference>
<dbReference type="SUPFAM" id="SSF56935">
    <property type="entry name" value="Porins"/>
    <property type="match status" value="1"/>
</dbReference>
<evidence type="ECO:0000313" key="9">
    <source>
        <dbReference type="EMBL" id="SFD27164.1"/>
    </source>
</evidence>
<feature type="domain" description="TonB-dependent receptor plug" evidence="8">
    <location>
        <begin position="126"/>
        <end position="231"/>
    </location>
</feature>
<dbReference type="InterPro" id="IPR036942">
    <property type="entry name" value="Beta-barrel_TonB_sf"/>
</dbReference>
<dbReference type="PROSITE" id="PS52016">
    <property type="entry name" value="TONB_DEPENDENT_REC_3"/>
    <property type="match status" value="1"/>
</dbReference>
<dbReference type="InterPro" id="IPR037066">
    <property type="entry name" value="Plug_dom_sf"/>
</dbReference>
<evidence type="ECO:0000256" key="2">
    <source>
        <dbReference type="ARBA" id="ARBA00022448"/>
    </source>
</evidence>
<dbReference type="SUPFAM" id="SSF49464">
    <property type="entry name" value="Carboxypeptidase regulatory domain-like"/>
    <property type="match status" value="1"/>
</dbReference>
<sequence>MKQKIKRHGAGSGIVLMLAILFSSFSAISLEAQERITGTVAGADGLPLPGVNVLQKGTRKGAVTDFDGNYSIQLVSGQKTLVFSYLGFQTQEVEVSNKATVNVTLEEDVAGLDEIVIIGFQAVKREKILGAVETIKSEEIQKAAPVDPLQGIQGKLSGVQVVSNNGPGEGFDIKIRGLSTLSAGATGPLYVVDGQQTFNIDNIDPNDIESLEVLKDGATAAIYGSQAGNGVVIIKTKTGKVGKLSLDITTVTGVNRLIGDLPAANAAQRIEQERLQNTTWGIGGGRDSLSLVSRNSFDVQRLVTRPALRHQTNVALSGGSEKAKFYWNTGFFNEEGLIINSEHKRVNTRLKVDVTPSDKFKLGTLVNLSYEYTNSISTGPVLGHLLNRVAYLPLFEPDGSFTPGSPNKFSLNPIQNAVLRKNDRRRYRGNVFNYAQFSITPELSIRSTLGVDFFLDRRDNFAPAILDPRNFENGIHRGDQRQTLTYQIQQDNTLNYLKSFGNHDVSAFAGMQIQRRKVDNFNYAAQFNNDLIQTWNNAVNDPGVDTETGLDNNTFFVDKEGGDRTQIVTTGIFSLFGGFNYDYANKYLFGATIRRDGSSSFGANNKYGYFPSATAGWRVSNENFLKNNSVIKNLLVRGSYGITGNDRIQPYRYVSTLGPSDIGGFIPLTLGNADIQWEESVSKNFGLELSLFKGRRLNIALDVWEKVTDGLLVESELPEESGFSSVLENRGVIKNNGVDFTIGGTIIKSTDFTWRSQFNISVLKNNVEELAVPIRTGRFITEEGRPVGNIWGYKNTGVYQYDESNAYTPEGERLFPNFDANGFFLGSYNRGNGDAYPADAEIRQLVHRSSRNVLRGGDYIWDDVNNDGFIDSEDEQVLGNGLPTVYGGFNHEFTYKNWTFDTSFDYSFGNEIYRRYDHDRNSLRAAVLSVSPDRLQNAWREQGDIAQWPTLQPGGARNQNRFDFSNSTANSSFVSDGSFIKWRYIRVGYTFPKDVLESFNIGMNRLSLNLAVNNIMTWTNYIGYNPEFGSRGNPLTPSEDSLRYPNDREFLLTLRAQF</sequence>
<dbReference type="Gene3D" id="2.170.130.10">
    <property type="entry name" value="TonB-dependent receptor, plug domain"/>
    <property type="match status" value="1"/>
</dbReference>
<keyword evidence="10" id="KW-1185">Reference proteome</keyword>
<dbReference type="InterPro" id="IPR012910">
    <property type="entry name" value="Plug_dom"/>
</dbReference>
<comment type="subcellular location">
    <subcellularLocation>
        <location evidence="1 7">Cell outer membrane</location>
        <topology evidence="1 7">Multi-pass membrane protein</topology>
    </subcellularLocation>
</comment>
<evidence type="ECO:0000256" key="4">
    <source>
        <dbReference type="ARBA" id="ARBA00022692"/>
    </source>
</evidence>